<reference evidence="2 3" key="1">
    <citation type="submission" date="2018-11" db="EMBL/GenBank/DDBJ databases">
        <title>Trebonia kvetii gen.nov., sp.nov., a novel acidophilic actinobacterium, and proposal of the new actinobacterial family Treboniaceae fam. nov.</title>
        <authorList>
            <person name="Rapoport D."/>
            <person name="Sagova-Mareckova M."/>
            <person name="Sedlacek I."/>
            <person name="Provaznik J."/>
            <person name="Kralova S."/>
            <person name="Pavlinic D."/>
            <person name="Benes V."/>
            <person name="Kopecky J."/>
        </authorList>
    </citation>
    <scope>NUCLEOTIDE SEQUENCE [LARGE SCALE GENOMIC DNA]</scope>
    <source>
        <strain evidence="2 3">15Tr583</strain>
    </source>
</reference>
<dbReference type="AlphaFoldDB" id="A0A6P2BTW0"/>
<dbReference type="EMBL" id="RPFW01000005">
    <property type="protein sequence ID" value="TVZ02539.1"/>
    <property type="molecule type" value="Genomic_DNA"/>
</dbReference>
<sequence length="347" mass="37917">MNEATLERRYRWLLRWYPSSFRNDTEDELLGVLMTNARDGQRWPSAAEAADMLRGALVMRFRLPRPGAESRSWTDAWAVFSVLAPVFVLLTNLVVVLVTPSFLRWHVKLPGYLELMPIQARWLGTYDYAPYSGAHPFYTALICEAVLVILVLGGWRLASLAFLVVSAVLWAQSQYTFPPPVTLINAGAGILELGALMVSPGPRRGRSMLNWGHGVVLVLVIAAVKLSSVTFWAVSLPAHSRSSTMSQLVWVVLLSAGALVVIAGAAAMRLRLGRYTLWIGGALLYPYVLEFAATVFGGRSYGNLLLDVTPLHMVILFLGPAVMVALAALIAVRGRLVSSAARLTPGS</sequence>
<keyword evidence="1" id="KW-0472">Membrane</keyword>
<evidence type="ECO:0000313" key="2">
    <source>
        <dbReference type="EMBL" id="TVZ02539.1"/>
    </source>
</evidence>
<keyword evidence="3" id="KW-1185">Reference proteome</keyword>
<gene>
    <name evidence="2" type="ORF">EAS64_27555</name>
</gene>
<feature type="transmembrane region" description="Helical" evidence="1">
    <location>
        <begin position="211"/>
        <end position="235"/>
    </location>
</feature>
<feature type="transmembrane region" description="Helical" evidence="1">
    <location>
        <begin position="275"/>
        <end position="298"/>
    </location>
</feature>
<keyword evidence="1" id="KW-0812">Transmembrane</keyword>
<comment type="caution">
    <text evidence="2">The sequence shown here is derived from an EMBL/GenBank/DDBJ whole genome shotgun (WGS) entry which is preliminary data.</text>
</comment>
<protein>
    <submittedName>
        <fullName evidence="2">Uncharacterized protein</fullName>
    </submittedName>
</protein>
<feature type="transmembrane region" description="Helical" evidence="1">
    <location>
        <begin position="310"/>
        <end position="332"/>
    </location>
</feature>
<dbReference type="Proteomes" id="UP000460272">
    <property type="component" value="Unassembled WGS sequence"/>
</dbReference>
<accession>A0A6P2BTW0</accession>
<keyword evidence="1" id="KW-1133">Transmembrane helix</keyword>
<name>A0A6P2BTW0_9ACTN</name>
<feature type="transmembrane region" description="Helical" evidence="1">
    <location>
        <begin position="76"/>
        <end position="98"/>
    </location>
</feature>
<dbReference type="RefSeq" id="WP_145857650.1">
    <property type="nucleotide sequence ID" value="NZ_RPFW01000005.1"/>
</dbReference>
<feature type="transmembrane region" description="Helical" evidence="1">
    <location>
        <begin position="247"/>
        <end position="268"/>
    </location>
</feature>
<evidence type="ECO:0000256" key="1">
    <source>
        <dbReference type="SAM" id="Phobius"/>
    </source>
</evidence>
<dbReference type="OrthoDB" id="5150238at2"/>
<proteinExistence type="predicted"/>
<evidence type="ECO:0000313" key="3">
    <source>
        <dbReference type="Proteomes" id="UP000460272"/>
    </source>
</evidence>
<organism evidence="2 3">
    <name type="scientific">Trebonia kvetii</name>
    <dbReference type="NCBI Taxonomy" id="2480626"/>
    <lineage>
        <taxon>Bacteria</taxon>
        <taxon>Bacillati</taxon>
        <taxon>Actinomycetota</taxon>
        <taxon>Actinomycetes</taxon>
        <taxon>Streptosporangiales</taxon>
        <taxon>Treboniaceae</taxon>
        <taxon>Trebonia</taxon>
    </lineage>
</organism>